<dbReference type="RefSeq" id="WP_256611976.1">
    <property type="nucleotide sequence ID" value="NZ_JANIBM010000026.1"/>
</dbReference>
<keyword evidence="1" id="KW-0812">Transmembrane</keyword>
<dbReference type="EMBL" id="JANIBM010000026">
    <property type="protein sequence ID" value="MCQ8182650.1"/>
    <property type="molecule type" value="Genomic_DNA"/>
</dbReference>
<proteinExistence type="predicted"/>
<keyword evidence="3" id="KW-1185">Reference proteome</keyword>
<evidence type="ECO:0000313" key="2">
    <source>
        <dbReference type="EMBL" id="MCQ8182650.1"/>
    </source>
</evidence>
<accession>A0ABT1UKB5</accession>
<sequence>MQFRLIPAFLVFLGSYFPLAIILGLQDIKQEFWEKELCHSWRNCVLPSSNHPYLSLSTIAVTLLCLALTIMILRRLRYKYPLTVIESKPIPSELISYSFPYIVSFMGVDYGSAGKIAGLAVFLIWLFLITYRAGQIIMNPILLVMGWNLYEAKVSINHHERIIKLLSTESPTPGTYFCQEVQGSYISMGKRKE</sequence>
<comment type="caution">
    <text evidence="2">The sequence shown here is derived from an EMBL/GenBank/DDBJ whole genome shotgun (WGS) entry which is preliminary data.</text>
</comment>
<keyword evidence="1" id="KW-1133">Transmembrane helix</keyword>
<dbReference type="Proteomes" id="UP001524569">
    <property type="component" value="Unassembled WGS sequence"/>
</dbReference>
<evidence type="ECO:0000313" key="3">
    <source>
        <dbReference type="Proteomes" id="UP001524569"/>
    </source>
</evidence>
<feature type="transmembrane region" description="Helical" evidence="1">
    <location>
        <begin position="53"/>
        <end position="73"/>
    </location>
</feature>
<protein>
    <submittedName>
        <fullName evidence="2">Uncharacterized protein</fullName>
    </submittedName>
</protein>
<name>A0ABT1UKB5_9GAMM</name>
<gene>
    <name evidence="2" type="ORF">NP603_16130</name>
</gene>
<evidence type="ECO:0000256" key="1">
    <source>
        <dbReference type="SAM" id="Phobius"/>
    </source>
</evidence>
<reference evidence="2 3" key="1">
    <citation type="submission" date="2022-07" db="EMBL/GenBank/DDBJ databases">
        <title>Methylomonas rivi sp. nov., Methylomonas rosea sp. nov., Methylomonas aureus sp. nov. and Methylomonas subterranea sp. nov., four novel methanotrophs isolated from a freshwater creek and the deep terrestrial subsurface.</title>
        <authorList>
            <person name="Abin C."/>
            <person name="Sankaranarayanan K."/>
            <person name="Garner C."/>
            <person name="Sindelar R."/>
            <person name="Kotary K."/>
            <person name="Garner R."/>
            <person name="Barclay S."/>
            <person name="Lawson P."/>
            <person name="Krumholz L."/>
        </authorList>
    </citation>
    <scope>NUCLEOTIDE SEQUENCE [LARGE SCALE GENOMIC DNA]</scope>
    <source>
        <strain evidence="2 3">SURF-1</strain>
    </source>
</reference>
<feature type="transmembrane region" description="Helical" evidence="1">
    <location>
        <begin position="116"/>
        <end position="134"/>
    </location>
</feature>
<feature type="transmembrane region" description="Helical" evidence="1">
    <location>
        <begin position="5"/>
        <end position="25"/>
    </location>
</feature>
<keyword evidence="1" id="KW-0472">Membrane</keyword>
<organism evidence="2 3">
    <name type="scientific">Methylomonas aurea</name>
    <dbReference type="NCBI Taxonomy" id="2952224"/>
    <lineage>
        <taxon>Bacteria</taxon>
        <taxon>Pseudomonadati</taxon>
        <taxon>Pseudomonadota</taxon>
        <taxon>Gammaproteobacteria</taxon>
        <taxon>Methylococcales</taxon>
        <taxon>Methylococcaceae</taxon>
        <taxon>Methylomonas</taxon>
    </lineage>
</organism>